<dbReference type="Gene3D" id="2.10.50.30">
    <property type="entry name" value="GPCR, family 3, nine cysteines domain"/>
    <property type="match status" value="1"/>
</dbReference>
<evidence type="ECO:0000313" key="14">
    <source>
        <dbReference type="Proteomes" id="UP000694546"/>
    </source>
</evidence>
<keyword evidence="2" id="KW-1003">Cell membrane</keyword>
<dbReference type="Proteomes" id="UP000694546">
    <property type="component" value="Chromosome 16"/>
</dbReference>
<feature type="transmembrane region" description="Helical" evidence="11">
    <location>
        <begin position="589"/>
        <end position="609"/>
    </location>
</feature>
<feature type="transmembrane region" description="Helical" evidence="11">
    <location>
        <begin position="666"/>
        <end position="684"/>
    </location>
</feature>
<sequence>VMFYDFYNDTNSVDCWLRGIPQLPAFTQKGDYIIGGVFQMHYYMKTVKKNYPSPPEGLIYISTLKINNSSDLLPGVALGYKIHDSCASTPMAVQVAFQFTNAPPLYKSSKVCSQSGRVLAVIGDSGSTSSISISRILGPLDIPQVSPFATCACLSDKTQYPTFFRTIPSDHFQALALAKLVKRFGWTWIGTVQSNSDYGNNGMASFLRAAQKEGICVEYSESFNRNDLQIIFINLYRSTAMVVVAFTAPEDLRVLLEELTVHPSPPRQWIGSEAWVTHSEVQRFHLLAGAIGYAIPKSNIPGFREFLLDLSPAKVAASHVLTEFWEGAFNCLLEKRAGSVDKVCDGTEDIQKLQNPYTDTSQLRITNMVYKAVYAIAHAIHYLVCKKINSKIHCDQFMKIEPIQVLDQLKRVNFSRNGYHVSFDANGDPVAFYELINWQINENGGLEFVTVGHYDESLSPGQKFNIKTVCLRMNQVPVSVCSDSCPPGTRKVLQKGKPVCCYDCVPCAEGEISNSTDSSDCSPCPNEFWPNAEKNFCRPKLVEFLSFHEILGIILSAFSIAGACLTIITAIVLFKHRFTPVVKANNSELSFLLLFSLTLCFLCSLTFIGRPSDWSCMLRHTAFGITFVLCISCVLGKTIVVLMAFKATIPGSNVAKWFGLTQQRMTVVSFTFVQVLICIVWLVLKPPYSNRNLTIYKEIIILECALGSAIGFWAVLGYIGLLAVFCFVLAVLARKLPDNFNEAKLITFSMLIFCAVWITFIPAYISSPGKFTVAVEVFAILASSFGLIICIFFPKCFIILFRPEKNTKKHLMGKK</sequence>
<keyword evidence="10" id="KW-0807">Transducer</keyword>
<dbReference type="PANTHER" id="PTHR24061">
    <property type="entry name" value="CALCIUM-SENSING RECEPTOR-RELATED"/>
    <property type="match status" value="1"/>
</dbReference>
<dbReference type="CDD" id="cd15283">
    <property type="entry name" value="7tmC_V2R_pheromone"/>
    <property type="match status" value="1"/>
</dbReference>
<feature type="transmembrane region" description="Helical" evidence="11">
    <location>
        <begin position="550"/>
        <end position="574"/>
    </location>
</feature>
<dbReference type="OMA" id="IKKVRIM"/>
<evidence type="ECO:0000313" key="13">
    <source>
        <dbReference type="Ensembl" id="ENSGMOP00000041308.1"/>
    </source>
</evidence>
<evidence type="ECO:0000256" key="2">
    <source>
        <dbReference type="ARBA" id="ARBA00022475"/>
    </source>
</evidence>
<dbReference type="SUPFAM" id="SSF53822">
    <property type="entry name" value="Periplasmic binding protein-like I"/>
    <property type="match status" value="1"/>
</dbReference>
<dbReference type="InterPro" id="IPR000068">
    <property type="entry name" value="GPCR_3_Ca_sens_rcpt-rel"/>
</dbReference>
<dbReference type="InterPro" id="IPR038550">
    <property type="entry name" value="GPCR_3_9-Cys_sf"/>
</dbReference>
<dbReference type="InterPro" id="IPR000337">
    <property type="entry name" value="GPCR_3"/>
</dbReference>
<organism evidence="13 14">
    <name type="scientific">Gadus morhua</name>
    <name type="common">Atlantic cod</name>
    <dbReference type="NCBI Taxonomy" id="8049"/>
    <lineage>
        <taxon>Eukaryota</taxon>
        <taxon>Metazoa</taxon>
        <taxon>Chordata</taxon>
        <taxon>Craniata</taxon>
        <taxon>Vertebrata</taxon>
        <taxon>Euteleostomi</taxon>
        <taxon>Actinopterygii</taxon>
        <taxon>Neopterygii</taxon>
        <taxon>Teleostei</taxon>
        <taxon>Neoteleostei</taxon>
        <taxon>Acanthomorphata</taxon>
        <taxon>Zeiogadaria</taxon>
        <taxon>Gadariae</taxon>
        <taxon>Gadiformes</taxon>
        <taxon>Gadoidei</taxon>
        <taxon>Gadidae</taxon>
        <taxon>Gadus</taxon>
    </lineage>
</organism>
<reference evidence="13" key="1">
    <citation type="submission" date="2025-08" db="UniProtKB">
        <authorList>
            <consortium name="Ensembl"/>
        </authorList>
    </citation>
    <scope>IDENTIFICATION</scope>
</reference>
<evidence type="ECO:0000256" key="1">
    <source>
        <dbReference type="ARBA" id="ARBA00004651"/>
    </source>
</evidence>
<dbReference type="Ensembl" id="ENSGMOT00000033050.1">
    <property type="protein sequence ID" value="ENSGMOP00000041308.1"/>
    <property type="gene ID" value="ENSGMOG00000033072.1"/>
</dbReference>
<dbReference type="GO" id="GO:0005886">
    <property type="term" value="C:plasma membrane"/>
    <property type="evidence" value="ECO:0007669"/>
    <property type="project" value="UniProtKB-SubCell"/>
</dbReference>
<dbReference type="InterPro" id="IPR017979">
    <property type="entry name" value="GPCR_3_CS"/>
</dbReference>
<dbReference type="Pfam" id="PF00003">
    <property type="entry name" value="7tm_3"/>
    <property type="match status" value="1"/>
</dbReference>
<dbReference type="GO" id="GO:0004930">
    <property type="term" value="F:G protein-coupled receptor activity"/>
    <property type="evidence" value="ECO:0007669"/>
    <property type="project" value="UniProtKB-KW"/>
</dbReference>
<keyword evidence="7 11" id="KW-0472">Membrane</keyword>
<feature type="transmembrane region" description="Helical" evidence="11">
    <location>
        <begin position="621"/>
        <end position="645"/>
    </location>
</feature>
<dbReference type="Pfam" id="PF01094">
    <property type="entry name" value="ANF_receptor"/>
    <property type="match status" value="1"/>
</dbReference>
<keyword evidence="6" id="KW-0297">G-protein coupled receptor</keyword>
<name>A0A8C5B539_GADMO</name>
<accession>A0A8C5B539</accession>
<keyword evidence="9" id="KW-0325">Glycoprotein</keyword>
<dbReference type="AlphaFoldDB" id="A0A8C5B539"/>
<comment type="subcellular location">
    <subcellularLocation>
        <location evidence="1">Cell membrane</location>
        <topology evidence="1">Multi-pass membrane protein</topology>
    </subcellularLocation>
</comment>
<keyword evidence="5 11" id="KW-1133">Transmembrane helix</keyword>
<proteinExistence type="predicted"/>
<dbReference type="PRINTS" id="PR00248">
    <property type="entry name" value="GPCRMGR"/>
</dbReference>
<keyword evidence="4" id="KW-0732">Signal</keyword>
<dbReference type="GeneTree" id="ENSGT00940000163991"/>
<dbReference type="InterPro" id="IPR001828">
    <property type="entry name" value="ANF_lig-bd_rcpt"/>
</dbReference>
<feature type="transmembrane region" description="Helical" evidence="11">
    <location>
        <begin position="745"/>
        <end position="765"/>
    </location>
</feature>
<protein>
    <recommendedName>
        <fullName evidence="12">G-protein coupled receptors family 3 profile domain-containing protein</fullName>
    </recommendedName>
</protein>
<feature type="domain" description="G-protein coupled receptors family 3 profile" evidence="12">
    <location>
        <begin position="551"/>
        <end position="815"/>
    </location>
</feature>
<dbReference type="PROSITE" id="PS00981">
    <property type="entry name" value="G_PROTEIN_RECEP_F3_3"/>
    <property type="match status" value="1"/>
</dbReference>
<feature type="transmembrane region" description="Helical" evidence="11">
    <location>
        <begin position="710"/>
        <end position="733"/>
    </location>
</feature>
<evidence type="ECO:0000256" key="10">
    <source>
        <dbReference type="ARBA" id="ARBA00023224"/>
    </source>
</evidence>
<dbReference type="Gene3D" id="3.40.50.2300">
    <property type="match status" value="2"/>
</dbReference>
<dbReference type="InterPro" id="IPR004073">
    <property type="entry name" value="GPCR_3_vmron_rcpt_2"/>
</dbReference>
<dbReference type="Pfam" id="PF07562">
    <property type="entry name" value="NCD3G"/>
    <property type="match status" value="1"/>
</dbReference>
<evidence type="ECO:0000256" key="4">
    <source>
        <dbReference type="ARBA" id="ARBA00022729"/>
    </source>
</evidence>
<dbReference type="PRINTS" id="PR01535">
    <property type="entry name" value="VOMERONASL2R"/>
</dbReference>
<dbReference type="InterPro" id="IPR028082">
    <property type="entry name" value="Peripla_BP_I"/>
</dbReference>
<evidence type="ECO:0000256" key="7">
    <source>
        <dbReference type="ARBA" id="ARBA00023136"/>
    </source>
</evidence>
<evidence type="ECO:0000256" key="5">
    <source>
        <dbReference type="ARBA" id="ARBA00022989"/>
    </source>
</evidence>
<dbReference type="PANTHER" id="PTHR24061:SF528">
    <property type="entry name" value="C-FAMILY ODORANT RECEPTOR OLFCD2-RELATED"/>
    <property type="match status" value="1"/>
</dbReference>
<evidence type="ECO:0000256" key="11">
    <source>
        <dbReference type="SAM" id="Phobius"/>
    </source>
</evidence>
<dbReference type="InterPro" id="IPR017978">
    <property type="entry name" value="GPCR_3_C"/>
</dbReference>
<dbReference type="InterPro" id="IPR011500">
    <property type="entry name" value="GPCR_3_9-Cys_dom"/>
</dbReference>
<dbReference type="PROSITE" id="PS50259">
    <property type="entry name" value="G_PROTEIN_RECEP_F3_4"/>
    <property type="match status" value="1"/>
</dbReference>
<keyword evidence="3 11" id="KW-0812">Transmembrane</keyword>
<evidence type="ECO:0000256" key="9">
    <source>
        <dbReference type="ARBA" id="ARBA00023180"/>
    </source>
</evidence>
<evidence type="ECO:0000256" key="6">
    <source>
        <dbReference type="ARBA" id="ARBA00023040"/>
    </source>
</evidence>
<feature type="transmembrane region" description="Helical" evidence="11">
    <location>
        <begin position="777"/>
        <end position="801"/>
    </location>
</feature>
<evidence type="ECO:0000256" key="3">
    <source>
        <dbReference type="ARBA" id="ARBA00022692"/>
    </source>
</evidence>
<keyword evidence="8" id="KW-0675">Receptor</keyword>
<keyword evidence="14" id="KW-1185">Reference proteome</keyword>
<evidence type="ECO:0000256" key="8">
    <source>
        <dbReference type="ARBA" id="ARBA00023170"/>
    </source>
</evidence>
<evidence type="ECO:0000259" key="12">
    <source>
        <dbReference type="PROSITE" id="PS50259"/>
    </source>
</evidence>
<reference evidence="13" key="2">
    <citation type="submission" date="2025-09" db="UniProtKB">
        <authorList>
            <consortium name="Ensembl"/>
        </authorList>
    </citation>
    <scope>IDENTIFICATION</scope>
</reference>